<reference evidence="1 2" key="1">
    <citation type="submission" date="2020-07" db="EMBL/GenBank/DDBJ databases">
        <title>Thermogemmata thermophila gen. nov., sp. nov., a novel moderate thermophilic planctomycete from a Kamchatka hot spring.</title>
        <authorList>
            <person name="Elcheninov A.G."/>
            <person name="Podosokorskaya O.A."/>
            <person name="Kovaleva O.L."/>
            <person name="Novikov A."/>
            <person name="Bonch-Osmolovskaya E.A."/>
            <person name="Toshchakov S.V."/>
            <person name="Kublanov I.V."/>
        </authorList>
    </citation>
    <scope>NUCLEOTIDE SEQUENCE [LARGE SCALE GENOMIC DNA]</scope>
    <source>
        <strain evidence="1 2">2918</strain>
    </source>
</reference>
<dbReference type="EMBL" id="JACEFB010000013">
    <property type="protein sequence ID" value="MBA2227381.1"/>
    <property type="molecule type" value="Genomic_DNA"/>
</dbReference>
<organism evidence="1 2">
    <name type="scientific">Thermogemmata fonticola</name>
    <dbReference type="NCBI Taxonomy" id="2755323"/>
    <lineage>
        <taxon>Bacteria</taxon>
        <taxon>Pseudomonadati</taxon>
        <taxon>Planctomycetota</taxon>
        <taxon>Planctomycetia</taxon>
        <taxon>Gemmatales</taxon>
        <taxon>Gemmataceae</taxon>
        <taxon>Thermogemmata</taxon>
    </lineage>
</organism>
<evidence type="ECO:0000313" key="2">
    <source>
        <dbReference type="Proteomes" id="UP000542342"/>
    </source>
</evidence>
<sequence length="262" mass="29304">MSRQRRWKAPLALDALPEAVNGLTQVRISLLPLLPEVAFRAATEVEQLLFSHAANDRVRIEQLASLADGARTGTQLHLLAGLAQFPGGIETQAHLQLAVAAPHDHRTARSFQPLLPLDGDLLLQHFKLVKAVLMEFLEQHQPGGDGLPSEFLLRHRLGLLLEELLQLFAFADPQRLLARRHHEDVADIQARRRHPPHRKLGEAHHEKDMLGENRLQRRVGQDHRLNPRRLLAIAGQGLEQHLAGLFHSGGILRRRGLGIGNC</sequence>
<keyword evidence="2" id="KW-1185">Reference proteome</keyword>
<dbReference type="Proteomes" id="UP000542342">
    <property type="component" value="Unassembled WGS sequence"/>
</dbReference>
<name>A0A7V8VG92_9BACT</name>
<comment type="caution">
    <text evidence="1">The sequence shown here is derived from an EMBL/GenBank/DDBJ whole genome shotgun (WGS) entry which is preliminary data.</text>
</comment>
<protein>
    <submittedName>
        <fullName evidence="1">Uncharacterized protein</fullName>
    </submittedName>
</protein>
<proteinExistence type="predicted"/>
<evidence type="ECO:0000313" key="1">
    <source>
        <dbReference type="EMBL" id="MBA2227381.1"/>
    </source>
</evidence>
<accession>A0A7V8VG92</accession>
<dbReference type="RefSeq" id="WP_194539240.1">
    <property type="nucleotide sequence ID" value="NZ_JACEFB010000013.1"/>
</dbReference>
<dbReference type="AlphaFoldDB" id="A0A7V8VG92"/>
<gene>
    <name evidence="1" type="ORF">H0921_14575</name>
</gene>